<dbReference type="PANTHER" id="PTHR42886">
    <property type="entry name" value="RE40534P-RELATED"/>
    <property type="match status" value="1"/>
</dbReference>
<proteinExistence type="predicted"/>
<dbReference type="STRING" id="500635.MITSMUL_03446"/>
<accession>C9KJV3</accession>
<organism evidence="2 3">
    <name type="scientific">Mitsuokella multacida DSM 20544</name>
    <dbReference type="NCBI Taxonomy" id="500635"/>
    <lineage>
        <taxon>Bacteria</taxon>
        <taxon>Bacillati</taxon>
        <taxon>Bacillota</taxon>
        <taxon>Negativicutes</taxon>
        <taxon>Selenomonadales</taxon>
        <taxon>Selenomonadaceae</taxon>
        <taxon>Mitsuokella</taxon>
    </lineage>
</organism>
<dbReference type="InterPro" id="IPR029058">
    <property type="entry name" value="AB_hydrolase_fold"/>
</dbReference>
<dbReference type="SUPFAM" id="SSF53474">
    <property type="entry name" value="alpha/beta-Hydrolases"/>
    <property type="match status" value="1"/>
</dbReference>
<name>C9KJV3_9FIRM</name>
<gene>
    <name evidence="2" type="ORF">MITSMUL_03446</name>
</gene>
<evidence type="ECO:0000313" key="2">
    <source>
        <dbReference type="EMBL" id="EEX69862.1"/>
    </source>
</evidence>
<keyword evidence="3" id="KW-1185">Reference proteome</keyword>
<dbReference type="Proteomes" id="UP000003671">
    <property type="component" value="Unassembled WGS sequence"/>
</dbReference>
<dbReference type="GO" id="GO:0008236">
    <property type="term" value="F:serine-type peptidase activity"/>
    <property type="evidence" value="ECO:0007669"/>
    <property type="project" value="InterPro"/>
</dbReference>
<reference evidence="2" key="1">
    <citation type="submission" date="2009-09" db="EMBL/GenBank/DDBJ databases">
        <authorList>
            <person name="Weinstock G."/>
            <person name="Sodergren E."/>
            <person name="Clifton S."/>
            <person name="Fulton L."/>
            <person name="Fulton B."/>
            <person name="Courtney L."/>
            <person name="Fronick C."/>
            <person name="Harrison M."/>
            <person name="Strong C."/>
            <person name="Farmer C."/>
            <person name="Delahaunty K."/>
            <person name="Markovic C."/>
            <person name="Hall O."/>
            <person name="Minx P."/>
            <person name="Tomlinson C."/>
            <person name="Mitreva M."/>
            <person name="Nelson J."/>
            <person name="Hou S."/>
            <person name="Wollam A."/>
            <person name="Pepin K.H."/>
            <person name="Johnson M."/>
            <person name="Bhonagiri V."/>
            <person name="Nash W.E."/>
            <person name="Warren W."/>
            <person name="Chinwalla A."/>
            <person name="Mardis E.R."/>
            <person name="Wilson R.K."/>
        </authorList>
    </citation>
    <scope>NUCLEOTIDE SEQUENCE [LARGE SCALE GENOMIC DNA]</scope>
    <source>
        <strain evidence="2">DSM 20544</strain>
    </source>
</reference>
<protein>
    <recommendedName>
        <fullName evidence="1">Peptidase S9 prolyl oligopeptidase catalytic domain-containing protein</fullName>
    </recommendedName>
</protein>
<dbReference type="Pfam" id="PF00326">
    <property type="entry name" value="Peptidase_S9"/>
    <property type="match status" value="1"/>
</dbReference>
<sequence length="265" mass="30277">MTLGNEGSQNMEKHFDINEQGLSIRCKLICSNSDKTARTFEHIAIVTHGFGSNKETAGTANFGEHLTSKYKGWGVIAFDWPCHGMDARKKLTISECLTYLTIVTEYAKRELQAKDVCIYSTSLGGYLTLRYLIEVGNPFRKIALRCPAIHMYETMYSRIPDADKTKLAKGKEIQIGFERKMKVDQAFFDDLKSFCPLDHEYFDFADNMLILHGTKDEMIPFEDAKDFAENNVIEFIPVEGANHPFQNPNHMALAIHKIIEFFHED</sequence>
<dbReference type="HOGENOM" id="CLU_1092948_0_0_9"/>
<evidence type="ECO:0000313" key="3">
    <source>
        <dbReference type="Proteomes" id="UP000003671"/>
    </source>
</evidence>
<dbReference type="Gene3D" id="3.40.50.1820">
    <property type="entry name" value="alpha/beta hydrolase"/>
    <property type="match status" value="1"/>
</dbReference>
<dbReference type="EMBL" id="ABWK02000005">
    <property type="protein sequence ID" value="EEX69862.1"/>
    <property type="molecule type" value="Genomic_DNA"/>
</dbReference>
<dbReference type="PANTHER" id="PTHR42886:SF29">
    <property type="entry name" value="PUMMELIG, ISOFORM A"/>
    <property type="match status" value="1"/>
</dbReference>
<dbReference type="InterPro" id="IPR001375">
    <property type="entry name" value="Peptidase_S9_cat"/>
</dbReference>
<dbReference type="GO" id="GO:0006508">
    <property type="term" value="P:proteolysis"/>
    <property type="evidence" value="ECO:0007669"/>
    <property type="project" value="InterPro"/>
</dbReference>
<dbReference type="AlphaFoldDB" id="C9KJV3"/>
<evidence type="ECO:0000259" key="1">
    <source>
        <dbReference type="Pfam" id="PF00326"/>
    </source>
</evidence>
<dbReference type="PATRIC" id="fig|500635.8.peg.855"/>
<feature type="domain" description="Peptidase S9 prolyl oligopeptidase catalytic" evidence="1">
    <location>
        <begin position="107"/>
        <end position="264"/>
    </location>
</feature>
<comment type="caution">
    <text evidence="2">The sequence shown here is derived from an EMBL/GenBank/DDBJ whole genome shotgun (WGS) entry which is preliminary data.</text>
</comment>
<dbReference type="eggNOG" id="COG2267">
    <property type="taxonomic scope" value="Bacteria"/>
</dbReference>